<dbReference type="Proteomes" id="UP000474159">
    <property type="component" value="Unassembled WGS sequence"/>
</dbReference>
<dbReference type="EMBL" id="VZZK01000032">
    <property type="protein sequence ID" value="KAB1075911.1"/>
    <property type="molecule type" value="Genomic_DNA"/>
</dbReference>
<accession>A0A6L3SS69</accession>
<dbReference type="RefSeq" id="WP_151003073.1">
    <property type="nucleotide sequence ID" value="NZ_BPQY01000086.1"/>
</dbReference>
<organism evidence="1 2">
    <name type="scientific">Methylobacterium soli</name>
    <dbReference type="NCBI Taxonomy" id="553447"/>
    <lineage>
        <taxon>Bacteria</taxon>
        <taxon>Pseudomonadati</taxon>
        <taxon>Pseudomonadota</taxon>
        <taxon>Alphaproteobacteria</taxon>
        <taxon>Hyphomicrobiales</taxon>
        <taxon>Methylobacteriaceae</taxon>
        <taxon>Methylobacterium</taxon>
    </lineage>
</organism>
<comment type="caution">
    <text evidence="1">The sequence shown here is derived from an EMBL/GenBank/DDBJ whole genome shotgun (WGS) entry which is preliminary data.</text>
</comment>
<gene>
    <name evidence="1" type="ORF">F6X53_24070</name>
</gene>
<evidence type="ECO:0000313" key="2">
    <source>
        <dbReference type="Proteomes" id="UP000474159"/>
    </source>
</evidence>
<dbReference type="OrthoDB" id="8009191at2"/>
<proteinExistence type="predicted"/>
<reference evidence="1 2" key="1">
    <citation type="submission" date="2019-09" db="EMBL/GenBank/DDBJ databases">
        <title>YIM 48816 draft genome.</title>
        <authorList>
            <person name="Jiang L."/>
        </authorList>
    </citation>
    <scope>NUCLEOTIDE SEQUENCE [LARGE SCALE GENOMIC DNA]</scope>
    <source>
        <strain evidence="1 2">YIM 48816</strain>
    </source>
</reference>
<protein>
    <submittedName>
        <fullName evidence="1">Uncharacterized protein</fullName>
    </submittedName>
</protein>
<evidence type="ECO:0000313" key="1">
    <source>
        <dbReference type="EMBL" id="KAB1075911.1"/>
    </source>
</evidence>
<sequence>MTDRACALAHHLVLDAIQRSAALARHFIKEGLVHSDEPAPIIEPIPLPWTPLEPDELSLGFAMAVNVVRGTGFDAEADRLAVLGRVAGHG</sequence>
<name>A0A6L3SS69_9HYPH</name>
<dbReference type="AlphaFoldDB" id="A0A6L3SS69"/>
<keyword evidence="2" id="KW-1185">Reference proteome</keyword>